<dbReference type="PANTHER" id="PTHR31973">
    <property type="entry name" value="POLYPROTEIN, PUTATIVE-RELATED"/>
    <property type="match status" value="1"/>
</dbReference>
<dbReference type="AlphaFoldDB" id="A0AAW2QLY9"/>
<feature type="region of interest" description="Disordered" evidence="1">
    <location>
        <begin position="282"/>
        <end position="397"/>
    </location>
</feature>
<evidence type="ECO:0000256" key="1">
    <source>
        <dbReference type="SAM" id="MobiDB-lite"/>
    </source>
</evidence>
<feature type="compositionally biased region" description="Polar residues" evidence="1">
    <location>
        <begin position="370"/>
        <end position="382"/>
    </location>
</feature>
<dbReference type="PANTHER" id="PTHR31973:SF187">
    <property type="entry name" value="MUTATOR TRANSPOSASE MUDRA PROTEIN"/>
    <property type="match status" value="1"/>
</dbReference>
<organism evidence="2">
    <name type="scientific">Sesamum calycinum</name>
    <dbReference type="NCBI Taxonomy" id="2727403"/>
    <lineage>
        <taxon>Eukaryota</taxon>
        <taxon>Viridiplantae</taxon>
        <taxon>Streptophyta</taxon>
        <taxon>Embryophyta</taxon>
        <taxon>Tracheophyta</taxon>
        <taxon>Spermatophyta</taxon>
        <taxon>Magnoliopsida</taxon>
        <taxon>eudicotyledons</taxon>
        <taxon>Gunneridae</taxon>
        <taxon>Pentapetalae</taxon>
        <taxon>asterids</taxon>
        <taxon>lamiids</taxon>
        <taxon>Lamiales</taxon>
        <taxon>Pedaliaceae</taxon>
        <taxon>Sesamum</taxon>
    </lineage>
</organism>
<reference evidence="2" key="2">
    <citation type="journal article" date="2024" name="Plant">
        <title>Genomic evolution and insights into agronomic trait innovations of Sesamum species.</title>
        <authorList>
            <person name="Miao H."/>
            <person name="Wang L."/>
            <person name="Qu L."/>
            <person name="Liu H."/>
            <person name="Sun Y."/>
            <person name="Le M."/>
            <person name="Wang Q."/>
            <person name="Wei S."/>
            <person name="Zheng Y."/>
            <person name="Lin W."/>
            <person name="Duan Y."/>
            <person name="Cao H."/>
            <person name="Xiong S."/>
            <person name="Wang X."/>
            <person name="Wei L."/>
            <person name="Li C."/>
            <person name="Ma Q."/>
            <person name="Ju M."/>
            <person name="Zhao R."/>
            <person name="Li G."/>
            <person name="Mu C."/>
            <person name="Tian Q."/>
            <person name="Mei H."/>
            <person name="Zhang T."/>
            <person name="Gao T."/>
            <person name="Zhang H."/>
        </authorList>
    </citation>
    <scope>NUCLEOTIDE SEQUENCE</scope>
    <source>
        <strain evidence="2">KEN8</strain>
    </source>
</reference>
<feature type="region of interest" description="Disordered" evidence="1">
    <location>
        <begin position="71"/>
        <end position="98"/>
    </location>
</feature>
<evidence type="ECO:0008006" key="3">
    <source>
        <dbReference type="Google" id="ProtNLM"/>
    </source>
</evidence>
<feature type="region of interest" description="Disordered" evidence="1">
    <location>
        <begin position="134"/>
        <end position="156"/>
    </location>
</feature>
<comment type="caution">
    <text evidence="2">The sequence shown here is derived from an EMBL/GenBank/DDBJ whole genome shotgun (WGS) entry which is preliminary data.</text>
</comment>
<evidence type="ECO:0000313" key="2">
    <source>
        <dbReference type="EMBL" id="KAL0368576.1"/>
    </source>
</evidence>
<feature type="compositionally biased region" description="Low complexity" evidence="1">
    <location>
        <begin position="346"/>
        <end position="359"/>
    </location>
</feature>
<sequence>MDRDEVERSDCEGQGVEVGVDDNFIEIPIQQEDSNKTENVTDNITENVTEIPVQNITEKGKRKLYERFLNESSSEFDDSSDEDYVQSGEGSDSETPSLVLEDIECDSDDDIFLLKDPSKKDLIKKLKKVLKDKKNRQEQKKTRETESEKHEWASEDETEDDLVSLEVRKCNPGSKLLLRKVENSDPPVFDRILWGQLLVAVGRDGNDNMFPIAMAVVQVENRDTWGWFVGELLDDIGGMGTNKWSFISDRQKAIGSKRARLDDYVDDCYTNQMLLFMKKSHKDLKPPPLSQEQPSAKAAARGRRQSPQTTQPPAPRSATQSNVAVHEDIPQGSQAPPPLSQEQPSAKAATQPPAPMQQQVGYQGPRNASLLGNVNPASSSVPATRRYNKRPSISEVLDKMKERQKRATRLVNLNACSIAYFV</sequence>
<protein>
    <recommendedName>
        <fullName evidence="3">MULE transposase domain-containing protein</fullName>
    </recommendedName>
</protein>
<feature type="compositionally biased region" description="Acidic residues" evidence="1">
    <location>
        <begin position="74"/>
        <end position="84"/>
    </location>
</feature>
<reference evidence="2" key="1">
    <citation type="submission" date="2020-06" db="EMBL/GenBank/DDBJ databases">
        <authorList>
            <person name="Li T."/>
            <person name="Hu X."/>
            <person name="Zhang T."/>
            <person name="Song X."/>
            <person name="Zhang H."/>
            <person name="Dai N."/>
            <person name="Sheng W."/>
            <person name="Hou X."/>
            <person name="Wei L."/>
        </authorList>
    </citation>
    <scope>NUCLEOTIDE SEQUENCE</scope>
    <source>
        <strain evidence="2">KEN8</strain>
        <tissue evidence="2">Leaf</tissue>
    </source>
</reference>
<feature type="compositionally biased region" description="Basic and acidic residues" evidence="1">
    <location>
        <begin position="135"/>
        <end position="153"/>
    </location>
</feature>
<name>A0AAW2QLY9_9LAMI</name>
<dbReference type="EMBL" id="JACGWM010000006">
    <property type="protein sequence ID" value="KAL0368576.1"/>
    <property type="molecule type" value="Genomic_DNA"/>
</dbReference>
<gene>
    <name evidence="2" type="ORF">Scaly_1076500</name>
</gene>
<proteinExistence type="predicted"/>
<accession>A0AAW2QLY9</accession>